<dbReference type="PANTHER" id="PTHR10000">
    <property type="entry name" value="PHOSPHOSERINE PHOSPHATASE"/>
    <property type="match status" value="1"/>
</dbReference>
<dbReference type="InterPro" id="IPR036412">
    <property type="entry name" value="HAD-like_sf"/>
</dbReference>
<name>A0A6M4JES9_9MOLU</name>
<protein>
    <submittedName>
        <fullName evidence="1">HAD hydrolase family protein</fullName>
    </submittedName>
</protein>
<dbReference type="Proteomes" id="UP000500686">
    <property type="component" value="Chromosome"/>
</dbReference>
<keyword evidence="1" id="KW-0378">Hydrolase</keyword>
<evidence type="ECO:0000313" key="2">
    <source>
        <dbReference type="Proteomes" id="UP000500686"/>
    </source>
</evidence>
<dbReference type="InterPro" id="IPR023214">
    <property type="entry name" value="HAD_sf"/>
</dbReference>
<reference evidence="1 2" key="1">
    <citation type="submission" date="2020-05" db="EMBL/GenBank/DDBJ databases">
        <title>Novel Mycoplasma species detected in Mirounga angustirostris (northern elephant seal) from the USA.</title>
        <authorList>
            <person name="Volokhov D.V."/>
        </authorList>
    </citation>
    <scope>NUCLEOTIDE SEQUENCE [LARGE SCALE GENOMIC DNA]</scope>
    <source>
        <strain evidence="1 2">Mirounga ES2806-GEN</strain>
    </source>
</reference>
<dbReference type="Gene3D" id="3.30.1240.10">
    <property type="match status" value="1"/>
</dbReference>
<dbReference type="GO" id="GO:0000287">
    <property type="term" value="F:magnesium ion binding"/>
    <property type="evidence" value="ECO:0007669"/>
    <property type="project" value="TreeGrafter"/>
</dbReference>
<dbReference type="RefSeq" id="WP_171111479.1">
    <property type="nucleotide sequence ID" value="NZ_CP053096.1"/>
</dbReference>
<dbReference type="Pfam" id="PF08282">
    <property type="entry name" value="Hydrolase_3"/>
    <property type="match status" value="1"/>
</dbReference>
<dbReference type="SUPFAM" id="SSF56784">
    <property type="entry name" value="HAD-like"/>
    <property type="match status" value="1"/>
</dbReference>
<dbReference type="Gene3D" id="3.40.50.1000">
    <property type="entry name" value="HAD superfamily/HAD-like"/>
    <property type="match status" value="1"/>
</dbReference>
<sequence length="272" mass="30821">MKQIKNKAKVYFIDLDGTFLDKPCGHGTVSDINIEIARIVNEFKPVIFSTGRGNTKLTMDIVHKVGSPYVVCLNGALIVDKDNNVLYQKTMEKNITLEVLDIFKENKMFIFINGIMTMYHSGNLDSEFMKDWAKECEKKDYSLIPNDIQFSKLLVFGLSREDTRILWEQLTNKFPQLAFYLVSNGWTIEVGPLDANKGIANKEVCDYLNINPREAYHIGDSANDVPAKKYLGKFIAMNGALDFVKEQADYVACDYSNAGLSKVLIELEDLDN</sequence>
<dbReference type="PANTHER" id="PTHR10000:SF8">
    <property type="entry name" value="HAD SUPERFAMILY HYDROLASE-LIKE, TYPE 3"/>
    <property type="match status" value="1"/>
</dbReference>
<accession>A0A6M4JES9</accession>
<dbReference type="GO" id="GO:0016791">
    <property type="term" value="F:phosphatase activity"/>
    <property type="evidence" value="ECO:0007669"/>
    <property type="project" value="TreeGrafter"/>
</dbReference>
<proteinExistence type="predicted"/>
<organism evidence="1 2">
    <name type="scientific">Mycoplasma miroungigenitalium</name>
    <dbReference type="NCBI Taxonomy" id="754515"/>
    <lineage>
        <taxon>Bacteria</taxon>
        <taxon>Bacillati</taxon>
        <taxon>Mycoplasmatota</taxon>
        <taxon>Mollicutes</taxon>
        <taxon>Mycoplasmataceae</taxon>
        <taxon>Mycoplasma</taxon>
    </lineage>
</organism>
<dbReference type="KEGG" id="mmir:HLA87_02145"/>
<dbReference type="GO" id="GO:0005829">
    <property type="term" value="C:cytosol"/>
    <property type="evidence" value="ECO:0007669"/>
    <property type="project" value="TreeGrafter"/>
</dbReference>
<keyword evidence="2" id="KW-1185">Reference proteome</keyword>
<evidence type="ECO:0000313" key="1">
    <source>
        <dbReference type="EMBL" id="QJR43582.1"/>
    </source>
</evidence>
<dbReference type="AlphaFoldDB" id="A0A6M4JES9"/>
<gene>
    <name evidence="1" type="ORF">HLA87_02145</name>
</gene>
<dbReference type="EMBL" id="CP053096">
    <property type="protein sequence ID" value="QJR43582.1"/>
    <property type="molecule type" value="Genomic_DNA"/>
</dbReference>